<sequence>MNKNYPSVAEYLHKQIEEKFTVKTAEFRTEFRSELLNWFQTTYKEILSIKKDDELRNKRVVDTLNKNISDLKNVIENYGKNQWSDHWNTLINDLTEELPETVVEYQSEDRFEAKEEDSFRLKSLKSLKRGLRIVSAPFKKDKKGWKQVIQLRKSIRLKLTGLSGLPEDLLAEEFKVMADALAKLLEKEPEKKIEKEEGGNSSAEGEGNKDSKPPKANEQNAGFKFQVLEKIETHLQEAISILKNVEPEDSVLQIVMDECYDIAVKSGTVEENRKLLEPDYYEAKLASKKVTLQKSQKDWLIYLKSQYSDFAIQIEIARFAFLADNAKGEILNFTHRFFRDYCYLPLEKGVTKIKEIAGRLKEQKSEKLSSKLVEELRSDIWEELSEKLMNEMTGDENQRHIINQIQKTITDLQLGFYNFTDQFTLAEKRSIEGNKPQVTTDTVSWKKLATRYVQENALRDMDPEKREWETFLKEIISETEEAIQIVDVNLLTAKESEKDKEEDQSVLEIAISGAERAINQLEAAIKKVRERQNSYENVVKVKFPGAIQTLAETMLARSYTELELQDKALQVKAKAYSWQERGERIYYKILEKGELLRRFAVLKLKEVRKFAAKYLGISEGGAAVSTTEKRNLAEYLAQVDVHLNFPFVYKRLFSSDFDIDDRFYTPPVGLYTLFEQSYEDWTLNIDTNFLVVGERGSGKTLALNVLKQKFLKDQKINTVHFDQTIYTEKELLKLFCDAFGFENTENRDELIQKIKRKKKRSILVVEDIQNTFVRNIHGFEAIESFWVIMTSTRDQLFWMVTCSAFAWNYFIKVFSADQYFSHTVQTDKLDREAIEKSILSRHKATGYELKFEAGAATQKSRSYRKLMSNDKDIQTYLHDQYFSRLDKIAEGNMSIAMIFWLQSIKEFDDKYVTQLPTEIADVDKLEVPSREVLFTLSALVLHEFLTEEEVSFALHQDLSDSRLMLARLKSKGIVQNTEHGYNLNHLVYRQIVRLLKRRNIIH</sequence>
<evidence type="ECO:0000256" key="2">
    <source>
        <dbReference type="SAM" id="MobiDB-lite"/>
    </source>
</evidence>
<gene>
    <name evidence="3" type="ORF">CWD77_01360</name>
</gene>
<dbReference type="Proteomes" id="UP000233398">
    <property type="component" value="Unassembled WGS sequence"/>
</dbReference>
<evidence type="ECO:0000256" key="1">
    <source>
        <dbReference type="SAM" id="Coils"/>
    </source>
</evidence>
<accession>A0A2N0VJ01</accession>
<comment type="caution">
    <text evidence="3">The sequence shown here is derived from an EMBL/GenBank/DDBJ whole genome shotgun (WGS) entry which is preliminary data.</text>
</comment>
<feature type="coiled-coil region" evidence="1">
    <location>
        <begin position="511"/>
        <end position="538"/>
    </location>
</feature>
<dbReference type="Gene3D" id="3.40.50.300">
    <property type="entry name" value="P-loop containing nucleotide triphosphate hydrolases"/>
    <property type="match status" value="1"/>
</dbReference>
<reference evidence="3 4" key="1">
    <citation type="submission" date="2017-11" db="EMBL/GenBank/DDBJ databases">
        <title>Rhodohalobacter 15182 sp. nov., isolated from a salt lake.</title>
        <authorList>
            <person name="Han S."/>
        </authorList>
    </citation>
    <scope>NUCLEOTIDE SEQUENCE [LARGE SCALE GENOMIC DNA]</scope>
    <source>
        <strain evidence="3 4">15182</strain>
    </source>
</reference>
<organism evidence="3 4">
    <name type="scientific">Rhodohalobacter barkolensis</name>
    <dbReference type="NCBI Taxonomy" id="2053187"/>
    <lineage>
        <taxon>Bacteria</taxon>
        <taxon>Pseudomonadati</taxon>
        <taxon>Balneolota</taxon>
        <taxon>Balneolia</taxon>
        <taxon>Balneolales</taxon>
        <taxon>Balneolaceae</taxon>
        <taxon>Rhodohalobacter</taxon>
    </lineage>
</organism>
<dbReference type="InterPro" id="IPR027417">
    <property type="entry name" value="P-loop_NTPase"/>
</dbReference>
<dbReference type="RefSeq" id="WP_101071434.1">
    <property type="nucleotide sequence ID" value="NZ_PISP01000001.1"/>
</dbReference>
<protein>
    <submittedName>
        <fullName evidence="3">Uncharacterized protein</fullName>
    </submittedName>
</protein>
<feature type="region of interest" description="Disordered" evidence="2">
    <location>
        <begin position="191"/>
        <end position="218"/>
    </location>
</feature>
<evidence type="ECO:0000313" key="3">
    <source>
        <dbReference type="EMBL" id="PKD44144.1"/>
    </source>
</evidence>
<proteinExistence type="predicted"/>
<dbReference type="AlphaFoldDB" id="A0A2N0VJ01"/>
<dbReference type="SUPFAM" id="SSF52540">
    <property type="entry name" value="P-loop containing nucleoside triphosphate hydrolases"/>
    <property type="match status" value="1"/>
</dbReference>
<dbReference type="OrthoDB" id="1109088at2"/>
<keyword evidence="1" id="KW-0175">Coiled coil</keyword>
<name>A0A2N0VJ01_9BACT</name>
<keyword evidence="4" id="KW-1185">Reference proteome</keyword>
<evidence type="ECO:0000313" key="4">
    <source>
        <dbReference type="Proteomes" id="UP000233398"/>
    </source>
</evidence>
<feature type="compositionally biased region" description="Basic and acidic residues" evidence="2">
    <location>
        <begin position="206"/>
        <end position="215"/>
    </location>
</feature>
<dbReference type="EMBL" id="PISP01000001">
    <property type="protein sequence ID" value="PKD44144.1"/>
    <property type="molecule type" value="Genomic_DNA"/>
</dbReference>